<keyword evidence="2" id="KW-0378">Hydrolase</keyword>
<organism evidence="2 3">
    <name type="scientific">Tengunoibacter tsumagoiensis</name>
    <dbReference type="NCBI Taxonomy" id="2014871"/>
    <lineage>
        <taxon>Bacteria</taxon>
        <taxon>Bacillati</taxon>
        <taxon>Chloroflexota</taxon>
        <taxon>Ktedonobacteria</taxon>
        <taxon>Ktedonobacterales</taxon>
        <taxon>Dictyobacteraceae</taxon>
        <taxon>Tengunoibacter</taxon>
    </lineage>
</organism>
<keyword evidence="2" id="KW-0347">Helicase</keyword>
<comment type="caution">
    <text evidence="2">The sequence shown here is derived from an EMBL/GenBank/DDBJ whole genome shotgun (WGS) entry which is preliminary data.</text>
</comment>
<gene>
    <name evidence="2" type="ORF">KTT_23610</name>
</gene>
<dbReference type="EMBL" id="BIFR01000001">
    <property type="protein sequence ID" value="GCE12502.1"/>
    <property type="molecule type" value="Genomic_DNA"/>
</dbReference>
<keyword evidence="2" id="KW-0067">ATP-binding</keyword>
<protein>
    <submittedName>
        <fullName evidence="2">DNA helicase</fullName>
    </submittedName>
</protein>
<dbReference type="InterPro" id="IPR027417">
    <property type="entry name" value="P-loop_NTPase"/>
</dbReference>
<dbReference type="InterPro" id="IPR001650">
    <property type="entry name" value="Helicase_C-like"/>
</dbReference>
<dbReference type="GO" id="GO:0006289">
    <property type="term" value="P:nucleotide-excision repair"/>
    <property type="evidence" value="ECO:0007669"/>
    <property type="project" value="TreeGrafter"/>
</dbReference>
<dbReference type="GO" id="GO:0036297">
    <property type="term" value="P:interstrand cross-link repair"/>
    <property type="evidence" value="ECO:0007669"/>
    <property type="project" value="TreeGrafter"/>
</dbReference>
<accession>A0A402A0C2</accession>
<keyword evidence="3" id="KW-1185">Reference proteome</keyword>
<feature type="domain" description="Helicase C-terminal" evidence="1">
    <location>
        <begin position="875"/>
        <end position="1063"/>
    </location>
</feature>
<dbReference type="GO" id="GO:0043138">
    <property type="term" value="F:3'-5' DNA helicase activity"/>
    <property type="evidence" value="ECO:0007669"/>
    <property type="project" value="TreeGrafter"/>
</dbReference>
<dbReference type="Gene3D" id="3.40.50.300">
    <property type="entry name" value="P-loop containing nucleotide triphosphate hydrolases"/>
    <property type="match status" value="2"/>
</dbReference>
<evidence type="ECO:0000259" key="1">
    <source>
        <dbReference type="PROSITE" id="PS51194"/>
    </source>
</evidence>
<dbReference type="Pfam" id="PF00271">
    <property type="entry name" value="Helicase_C"/>
    <property type="match status" value="1"/>
</dbReference>
<evidence type="ECO:0000313" key="2">
    <source>
        <dbReference type="EMBL" id="GCE12502.1"/>
    </source>
</evidence>
<proteinExistence type="predicted"/>
<dbReference type="PANTHER" id="PTHR47957">
    <property type="entry name" value="ATP-DEPENDENT HELICASE HRQ1"/>
    <property type="match status" value="1"/>
</dbReference>
<dbReference type="OrthoDB" id="713315at2"/>
<dbReference type="Proteomes" id="UP000287352">
    <property type="component" value="Unassembled WGS sequence"/>
</dbReference>
<dbReference type="PANTHER" id="PTHR47957:SF3">
    <property type="entry name" value="ATP-DEPENDENT HELICASE HRQ1"/>
    <property type="match status" value="1"/>
</dbReference>
<dbReference type="PROSITE" id="PS51194">
    <property type="entry name" value="HELICASE_CTER"/>
    <property type="match status" value="1"/>
</dbReference>
<keyword evidence="2" id="KW-0547">Nucleotide-binding</keyword>
<sequence>MPDYANGRDRMLQLLREELIGPSPQGKEIDCTKPISFDVAQESYGPWRQQGSGEEILQRDPPSKRYGVGVLYPWGASIEDNQTNDNSTNIVAFSDIVENENDNNVMTSQAQKSIELIENRSGSAEGTTDIPDIEIPAVKGNRPSSMGISFLADIPDDAILTVNASGGRYHKHTIFLQGQERIWWLRSQVTIRATFEASQLCTQRESKLEDPNIQADNADDLDIAVELYSRPYKHMAGRRIITVCLVNRSKKQNFTDQYCLFQSFFKVHINTSETSNLIHPYPDSTAIDIDVDNILPLDDEEESLALLYRKARTFAVGHNCAANWGPADTKKQEQLFEKNYQKNGEQTATIETVAWVSAETLPTIEIPSTTPNVERKDGTKVEVEMKALAGLIPGDDGIHALKEVLQLYEDWIEQQSREISTLDLKYRQAAQKHVDECKKCVDRMKQGLYYLQTTPKAMRAFKLANHAMLLQQTHAGREPRKYQTDQKAVTVSFSPPYHELDLNKLEPNQGKWRAFQVAFLLMTVQSTADPQSMDRKQVELIWFPTGGGKTEAYLGLAAYAMFMRRLEKSANRGVQVLMRYTLRLLTAQQFQRASTLICAMEHLRRKNTEELGTNEFSIGVWVGNATTPNKRDEAIAMLNGLARNDRSVENKFLVNKCPWCRAQMGPIKPAKSGRSAGTIPVSGYSRKEKTVIFHCPDRQCEFYRNLPIYVIDEDIYEKRPTMLIGTVDKFALIAWKNEVRNIFGINPEGVREYAPPSLIIQDELHLISGPLGSMVGLYETLIEELCTDRRYERPISPKIISSTATIRRYKEQVQRLFGRDNVSLFPPPGLSVDDSFFARYATNAEGNLEHGRLHVGVYAPGLGSLQTAQVRSFTALLQSPLALSEAERDPWWSLLLFFNSLRELGTTLSLFQSDIPDYFRVLMNREGKKFDELRKFWNILELTGRLKNEEVPEAIAKLEIEYKKDGQRDRPVDVCLASNIIEVGVDIDRLSLMTVVGQPKTTSQYIQVTGRVGRRWWERPGLVITLYGLTRPRDRSHYEKFRSYHERLYAQVEPTSVTPFSPPVLDRALHAIMAAYVRQLGDKDNARSPYPYPSHLIEKLRQILIPRIEAIDPGELPNFIRVFDNRINQWKSWQRNVWEDNSGNEIPLLVPAGAYVTSEQKHLTWQTANSMRNVDAECNAVITSLYAEAEEGQNNG</sequence>
<dbReference type="SMART" id="SM00490">
    <property type="entry name" value="HELICc"/>
    <property type="match status" value="1"/>
</dbReference>
<dbReference type="SUPFAM" id="SSF52540">
    <property type="entry name" value="P-loop containing nucleoside triphosphate hydrolases"/>
    <property type="match status" value="1"/>
</dbReference>
<dbReference type="RefSeq" id="WP_126580116.1">
    <property type="nucleotide sequence ID" value="NZ_BIFR01000001.1"/>
</dbReference>
<dbReference type="AlphaFoldDB" id="A0A402A0C2"/>
<evidence type="ECO:0000313" key="3">
    <source>
        <dbReference type="Proteomes" id="UP000287352"/>
    </source>
</evidence>
<reference evidence="3" key="1">
    <citation type="submission" date="2018-12" db="EMBL/GenBank/DDBJ databases">
        <title>Tengunoibacter tsumagoiensis gen. nov., sp. nov., Dictyobacter kobayashii sp. nov., D. alpinus sp. nov., and D. joshuensis sp. nov. and description of Dictyobacteraceae fam. nov. within the order Ktedonobacterales isolated from Tengu-no-mugimeshi.</title>
        <authorList>
            <person name="Wang C.M."/>
            <person name="Zheng Y."/>
            <person name="Sakai Y."/>
            <person name="Toyoda A."/>
            <person name="Minakuchi Y."/>
            <person name="Abe K."/>
            <person name="Yokota A."/>
            <person name="Yabe S."/>
        </authorList>
    </citation>
    <scope>NUCLEOTIDE SEQUENCE [LARGE SCALE GENOMIC DNA]</scope>
    <source>
        <strain evidence="3">Uno3</strain>
    </source>
</reference>
<name>A0A402A0C2_9CHLR</name>